<evidence type="ECO:0000256" key="2">
    <source>
        <dbReference type="SAM" id="Phobius"/>
    </source>
</evidence>
<feature type="transmembrane region" description="Helical" evidence="2">
    <location>
        <begin position="427"/>
        <end position="447"/>
    </location>
</feature>
<feature type="transmembrane region" description="Helical" evidence="2">
    <location>
        <begin position="390"/>
        <end position="415"/>
    </location>
</feature>
<feature type="transmembrane region" description="Helical" evidence="2">
    <location>
        <begin position="326"/>
        <end position="347"/>
    </location>
</feature>
<dbReference type="Proteomes" id="UP000235015">
    <property type="component" value="Unassembled WGS sequence"/>
</dbReference>
<dbReference type="Pfam" id="PF00115">
    <property type="entry name" value="COX1"/>
    <property type="match status" value="1"/>
</dbReference>
<evidence type="ECO:0000313" key="5">
    <source>
        <dbReference type="Proteomes" id="UP000235015"/>
    </source>
</evidence>
<keyword evidence="2" id="KW-1133">Transmembrane helix</keyword>
<feature type="transmembrane region" description="Helical" evidence="2">
    <location>
        <begin position="467"/>
        <end position="490"/>
    </location>
</feature>
<evidence type="ECO:0000313" key="4">
    <source>
        <dbReference type="EMBL" id="PLX61751.1"/>
    </source>
</evidence>
<dbReference type="STRING" id="1111735.GCA_000428045_03761"/>
<feature type="transmembrane region" description="Helical" evidence="2">
    <location>
        <begin position="201"/>
        <end position="228"/>
    </location>
</feature>
<dbReference type="InterPro" id="IPR036927">
    <property type="entry name" value="Cyt_c_oxase-like_su1_sf"/>
</dbReference>
<dbReference type="PROSITE" id="PS50855">
    <property type="entry name" value="COX1"/>
    <property type="match status" value="1"/>
</dbReference>
<keyword evidence="1" id="KW-0249">Electron transport</keyword>
<feature type="transmembrane region" description="Helical" evidence="2">
    <location>
        <begin position="289"/>
        <end position="306"/>
    </location>
</feature>
<sequence length="500" mass="54419">MLTATIRRTPILGKMFDVDESTGLSDINTWPAMMIMTSFVWFVVAILLGALMPVIQMAELDTNLFYSAITLHGAALAFPFLFQFMMGISLHRSGGCMGKSASGKLTTLIYLCMNGGAVLLTLAVLGGLKITYTVMYPLPLVGAQMGAWSMNMVVLGFTGIALVLTSIIFLYPLQIIRMSFFGKQREELLLSARTLKDPGMLGMVMSVMILLVTGTPLMIVAGALLLALYGIVPLEAITWASEPVVFQYVFYIFAHNLMEAMAIMVISAVYATLPLYLADGTRKLYSDKLANLALWILLVTSVTSFFHHFYTTNPGLPSALAYHGNFMSWATGVGAALSTFTILATIWKHGIKPEPGLMAILAGFVVYILDGVNAMVAGNIAVSYQIHGTLWVGGHAMSVLIAMCLMWMGVLYHHYPVITGKKLDKKLGSRFVTLYFIGAVGLLYSFAAGGAMGMPRRFADWGAGPDGWMMVGIAILIFGLFLIAGFVTYMQNFMRSRSIS</sequence>
<dbReference type="InterPro" id="IPR000883">
    <property type="entry name" value="Cyt_C_Oxase_1"/>
</dbReference>
<gene>
    <name evidence="4" type="ORF">C0630_09445</name>
</gene>
<feature type="transmembrane region" description="Helical" evidence="2">
    <location>
        <begin position="107"/>
        <end position="128"/>
    </location>
</feature>
<name>A0A2N6CWV8_9GAMM</name>
<dbReference type="SUPFAM" id="SSF81442">
    <property type="entry name" value="Cytochrome c oxidase subunit I-like"/>
    <property type="match status" value="1"/>
</dbReference>
<dbReference type="GO" id="GO:0009060">
    <property type="term" value="P:aerobic respiration"/>
    <property type="evidence" value="ECO:0007669"/>
    <property type="project" value="InterPro"/>
</dbReference>
<dbReference type="GO" id="GO:0016020">
    <property type="term" value="C:membrane"/>
    <property type="evidence" value="ECO:0007669"/>
    <property type="project" value="InterPro"/>
</dbReference>
<dbReference type="RefSeq" id="WP_273439073.1">
    <property type="nucleotide sequence ID" value="NZ_PKUN01000010.1"/>
</dbReference>
<dbReference type="InterPro" id="IPR023616">
    <property type="entry name" value="Cyt_c_oxase-like_su1_dom"/>
</dbReference>
<protein>
    <recommendedName>
        <fullName evidence="3">Cytochrome oxidase subunit I profile domain-containing protein</fullName>
    </recommendedName>
</protein>
<keyword evidence="1" id="KW-0813">Transport</keyword>
<feature type="domain" description="Cytochrome oxidase subunit I profile" evidence="3">
    <location>
        <begin position="33"/>
        <end position="500"/>
    </location>
</feature>
<organism evidence="4 5">
    <name type="scientific">Sedimenticola selenatireducens</name>
    <dbReference type="NCBI Taxonomy" id="191960"/>
    <lineage>
        <taxon>Bacteria</taxon>
        <taxon>Pseudomonadati</taxon>
        <taxon>Pseudomonadota</taxon>
        <taxon>Gammaproteobacteria</taxon>
        <taxon>Chromatiales</taxon>
        <taxon>Sedimenticolaceae</taxon>
        <taxon>Sedimenticola</taxon>
    </lineage>
</organism>
<accession>A0A2N6CWV8</accession>
<dbReference type="GO" id="GO:0020037">
    <property type="term" value="F:heme binding"/>
    <property type="evidence" value="ECO:0007669"/>
    <property type="project" value="InterPro"/>
</dbReference>
<dbReference type="EMBL" id="PKUN01000010">
    <property type="protein sequence ID" value="PLX61751.1"/>
    <property type="molecule type" value="Genomic_DNA"/>
</dbReference>
<comment type="caution">
    <text evidence="4">The sequence shown here is derived from an EMBL/GenBank/DDBJ whole genome shotgun (WGS) entry which is preliminary data.</text>
</comment>
<evidence type="ECO:0000256" key="1">
    <source>
        <dbReference type="ARBA" id="ARBA00022660"/>
    </source>
</evidence>
<feature type="transmembrane region" description="Helical" evidence="2">
    <location>
        <begin position="359"/>
        <end position="384"/>
    </location>
</feature>
<feature type="transmembrane region" description="Helical" evidence="2">
    <location>
        <begin position="248"/>
        <end position="277"/>
    </location>
</feature>
<evidence type="ECO:0000259" key="3">
    <source>
        <dbReference type="PROSITE" id="PS50855"/>
    </source>
</evidence>
<dbReference type="PANTHER" id="PTHR10422">
    <property type="entry name" value="CYTOCHROME C OXIDASE SUBUNIT 1"/>
    <property type="match status" value="1"/>
</dbReference>
<dbReference type="AlphaFoldDB" id="A0A2N6CWV8"/>
<keyword evidence="2" id="KW-0812">Transmembrane</keyword>
<feature type="transmembrane region" description="Helical" evidence="2">
    <location>
        <begin position="64"/>
        <end position="86"/>
    </location>
</feature>
<proteinExistence type="predicted"/>
<keyword evidence="2" id="KW-0472">Membrane</keyword>
<reference evidence="4 5" key="1">
    <citation type="submission" date="2017-11" db="EMBL/GenBank/DDBJ databases">
        <title>Genome-resolved metagenomics identifies genetic mobility, metabolic interactions, and unexpected diversity in perchlorate-reducing communities.</title>
        <authorList>
            <person name="Barnum T.P."/>
            <person name="Figueroa I.A."/>
            <person name="Carlstrom C.I."/>
            <person name="Lucas L.N."/>
            <person name="Engelbrektson A.L."/>
            <person name="Coates J.D."/>
        </authorList>
    </citation>
    <scope>NUCLEOTIDE SEQUENCE [LARGE SCALE GENOMIC DNA]</scope>
    <source>
        <strain evidence="4">BM301</strain>
    </source>
</reference>
<dbReference type="GO" id="GO:0004129">
    <property type="term" value="F:cytochrome-c oxidase activity"/>
    <property type="evidence" value="ECO:0007669"/>
    <property type="project" value="InterPro"/>
</dbReference>
<feature type="transmembrane region" description="Helical" evidence="2">
    <location>
        <begin position="39"/>
        <end position="58"/>
    </location>
</feature>
<feature type="transmembrane region" description="Helical" evidence="2">
    <location>
        <begin position="148"/>
        <end position="173"/>
    </location>
</feature>
<keyword evidence="1" id="KW-0679">Respiratory chain</keyword>
<dbReference type="Gene3D" id="1.20.210.10">
    <property type="entry name" value="Cytochrome c oxidase-like, subunit I domain"/>
    <property type="match status" value="1"/>
</dbReference>